<name>A0ABR1RTA6_9PEZI</name>
<dbReference type="EMBL" id="JAQQWK010000013">
    <property type="protein sequence ID" value="KAK8017796.1"/>
    <property type="molecule type" value="Genomic_DNA"/>
</dbReference>
<dbReference type="PANTHER" id="PTHR37848">
    <property type="entry name" value="EXPRESSED PROTEIN"/>
    <property type="match status" value="1"/>
</dbReference>
<keyword evidence="3" id="KW-1185">Reference proteome</keyword>
<organism evidence="2 3">
    <name type="scientific">Apiospora rasikravindrae</name>
    <dbReference type="NCBI Taxonomy" id="990691"/>
    <lineage>
        <taxon>Eukaryota</taxon>
        <taxon>Fungi</taxon>
        <taxon>Dikarya</taxon>
        <taxon>Ascomycota</taxon>
        <taxon>Pezizomycotina</taxon>
        <taxon>Sordariomycetes</taxon>
        <taxon>Xylariomycetidae</taxon>
        <taxon>Amphisphaeriales</taxon>
        <taxon>Apiosporaceae</taxon>
        <taxon>Apiospora</taxon>
    </lineage>
</organism>
<accession>A0ABR1RTA6</accession>
<reference evidence="2 3" key="1">
    <citation type="submission" date="2023-01" db="EMBL/GenBank/DDBJ databases">
        <title>Analysis of 21 Apiospora genomes using comparative genomics revels a genus with tremendous synthesis potential of carbohydrate active enzymes and secondary metabolites.</title>
        <authorList>
            <person name="Sorensen T."/>
        </authorList>
    </citation>
    <scope>NUCLEOTIDE SEQUENCE [LARGE SCALE GENOMIC DNA]</scope>
    <source>
        <strain evidence="2 3">CBS 33761</strain>
    </source>
</reference>
<comment type="caution">
    <text evidence="2">The sequence shown here is derived from an EMBL/GenBank/DDBJ whole genome shotgun (WGS) entry which is preliminary data.</text>
</comment>
<proteinExistence type="predicted"/>
<dbReference type="Proteomes" id="UP001444661">
    <property type="component" value="Unassembled WGS sequence"/>
</dbReference>
<evidence type="ECO:0000313" key="3">
    <source>
        <dbReference type="Proteomes" id="UP001444661"/>
    </source>
</evidence>
<gene>
    <name evidence="2" type="ORF">PG993_014122</name>
</gene>
<evidence type="ECO:0000256" key="1">
    <source>
        <dbReference type="SAM" id="MobiDB-lite"/>
    </source>
</evidence>
<sequence length="313" mass="36089">MASHDAASAPDPVGPASGPSEPWCRPYRRKKGVLCYADKRLESPDTLEDHIRHWATTPPRQRLEITGGHTRTITRWVSVTGYGGMTSTHPKVEYEKVTDFRITINLAPYLYSSDQDRRKTKYQNGVNPSPPTLTEWCQRFCADESHLKRSVIRFEMTDFNTALVRQKMVALARELLYEGHVKVEVVPEHNNNLLNVYNDTHINRGRMRGTVKVLFGVTFLWVVALPWVRAATNYFGHVVVKWPFSRMTANGREYVSMSEEELFDDWATAIREAMLHRRQVTLTEADKHPDRVTYVDRNQRLWGGDRSWGGIDD</sequence>
<dbReference type="PANTHER" id="PTHR37848:SF1">
    <property type="entry name" value="SUN DOMAIN-CONTAINING PROTEIN"/>
    <property type="match status" value="1"/>
</dbReference>
<evidence type="ECO:0000313" key="2">
    <source>
        <dbReference type="EMBL" id="KAK8017796.1"/>
    </source>
</evidence>
<feature type="region of interest" description="Disordered" evidence="1">
    <location>
        <begin position="1"/>
        <end position="23"/>
    </location>
</feature>
<protein>
    <submittedName>
        <fullName evidence="2">Uncharacterized protein</fullName>
    </submittedName>
</protein>